<dbReference type="InterPro" id="IPR013783">
    <property type="entry name" value="Ig-like_fold"/>
</dbReference>
<evidence type="ECO:0000313" key="1">
    <source>
        <dbReference type="EMBL" id="XCH21973.1"/>
    </source>
</evidence>
<name>A0AAU8FEG2_9BACT</name>
<dbReference type="NCBIfam" id="TIGR04183">
    <property type="entry name" value="Por_Secre_tail"/>
    <property type="match status" value="1"/>
</dbReference>
<dbReference type="EMBL" id="CP159289">
    <property type="protein sequence ID" value="XCH21973.1"/>
    <property type="molecule type" value="Genomic_DNA"/>
</dbReference>
<reference evidence="1" key="1">
    <citation type="submission" date="2024-06" db="EMBL/GenBank/DDBJ databases">
        <title>Sequencing and assembly of the genome of Dyadobacter sp. strain 676, a symbiont of Cyamopsis tetragonoloba.</title>
        <authorList>
            <person name="Guro P."/>
            <person name="Sazanova A."/>
            <person name="Kuznetsova I."/>
            <person name="Belimov A."/>
            <person name="Safronova V."/>
        </authorList>
    </citation>
    <scope>NUCLEOTIDE SEQUENCE</scope>
    <source>
        <strain evidence="1">676</strain>
    </source>
</reference>
<dbReference type="RefSeq" id="WP_353717307.1">
    <property type="nucleotide sequence ID" value="NZ_CP159289.1"/>
</dbReference>
<organism evidence="1">
    <name type="scientific">Dyadobacter sp. 676</name>
    <dbReference type="NCBI Taxonomy" id="3088362"/>
    <lineage>
        <taxon>Bacteria</taxon>
        <taxon>Pseudomonadati</taxon>
        <taxon>Bacteroidota</taxon>
        <taxon>Cytophagia</taxon>
        <taxon>Cytophagales</taxon>
        <taxon>Spirosomataceae</taxon>
        <taxon>Dyadobacter</taxon>
    </lineage>
</organism>
<proteinExistence type="predicted"/>
<sequence>MVNINLSFTIDKNNGNKFTYVHLWKPSGYPSISYESKGPKVTQLGSGLLATLAIDTDGDVSLLSTYSADPANVIPLSAGLNINEEPLSGTLSRITIDNVQFPVPGACNALPILKGYVWSTQAASANPNIHCYNKGFNLRINDPVITGKINCNEPEGPRTYDLDIISTSPSAFQVTYKLYLDDGVLVDGQTSFGAGDDLFYTSPATNLSSSEPIRSKDENYPYAFLEDKRSIWVELTGPSLPNAIIAELKNGCTITLPVVLARFNGSLLDNAVSLSWTTTEEAGASHFDIERSADSREFIQLGRVRAKGNSSVKQQYGFVDNKPLNGNNYYRLRMVDADGSSDYSRIIAVDNGANSIAFELLGNPVANREIRFLLKNENASHIGLFDLSGKAIRFSLSQSGNEFVLKPKNTLPSGLYVLSLKRGKAGAITKKVLVP</sequence>
<protein>
    <submittedName>
        <fullName evidence="1">T9SS type A sorting domain-containing protein</fullName>
    </submittedName>
</protein>
<dbReference type="AlphaFoldDB" id="A0AAU8FEG2"/>
<accession>A0AAU8FEG2</accession>
<dbReference type="InterPro" id="IPR026444">
    <property type="entry name" value="Secre_tail"/>
</dbReference>
<dbReference type="Gene3D" id="2.60.40.10">
    <property type="entry name" value="Immunoglobulins"/>
    <property type="match status" value="1"/>
</dbReference>
<gene>
    <name evidence="1" type="ORF">ABV298_16545</name>
</gene>